<dbReference type="EMBL" id="LAZR01000113">
    <property type="protein sequence ID" value="KKN90155.1"/>
    <property type="molecule type" value="Genomic_DNA"/>
</dbReference>
<dbReference type="AlphaFoldDB" id="A0A0F9UAC6"/>
<accession>A0A0F9UAC6</accession>
<gene>
    <name evidence="1" type="ORF">LCGC14_0232710</name>
</gene>
<protein>
    <submittedName>
        <fullName evidence="1">Uncharacterized protein</fullName>
    </submittedName>
</protein>
<sequence length="69" mass="7782">MKITIKVNDEVIGPHQPETAKRLVEDHRAAHGSDDIFAGYGDFDDEIHHRCFHCNEYVDECICNGGLPT</sequence>
<proteinExistence type="predicted"/>
<comment type="caution">
    <text evidence="1">The sequence shown here is derived from an EMBL/GenBank/DDBJ whole genome shotgun (WGS) entry which is preliminary data.</text>
</comment>
<reference evidence="1" key="1">
    <citation type="journal article" date="2015" name="Nature">
        <title>Complex archaea that bridge the gap between prokaryotes and eukaryotes.</title>
        <authorList>
            <person name="Spang A."/>
            <person name="Saw J.H."/>
            <person name="Jorgensen S.L."/>
            <person name="Zaremba-Niedzwiedzka K."/>
            <person name="Martijn J."/>
            <person name="Lind A.E."/>
            <person name="van Eijk R."/>
            <person name="Schleper C."/>
            <person name="Guy L."/>
            <person name="Ettema T.J."/>
        </authorList>
    </citation>
    <scope>NUCLEOTIDE SEQUENCE</scope>
</reference>
<evidence type="ECO:0000313" key="1">
    <source>
        <dbReference type="EMBL" id="KKN90155.1"/>
    </source>
</evidence>
<name>A0A0F9UAC6_9ZZZZ</name>
<organism evidence="1">
    <name type="scientific">marine sediment metagenome</name>
    <dbReference type="NCBI Taxonomy" id="412755"/>
    <lineage>
        <taxon>unclassified sequences</taxon>
        <taxon>metagenomes</taxon>
        <taxon>ecological metagenomes</taxon>
    </lineage>
</organism>